<gene>
    <name evidence="14 18" type="primary">ileS</name>
    <name evidence="18" type="ORF">FZO89_14940</name>
</gene>
<evidence type="ECO:0000313" key="19">
    <source>
        <dbReference type="Proteomes" id="UP000324973"/>
    </source>
</evidence>
<keyword evidence="10 14" id="KW-0648">Protein biosynthesis</keyword>
<dbReference type="Gene3D" id="1.10.10.830">
    <property type="entry name" value="Ile-tRNA synthetase CP2 domain-like"/>
    <property type="match status" value="1"/>
</dbReference>
<protein>
    <recommendedName>
        <fullName evidence="14">Isoleucine--tRNA ligase</fullName>
        <ecNumber evidence="14">6.1.1.5</ecNumber>
    </recommendedName>
    <alternativeName>
        <fullName evidence="14">Isoleucyl-tRNA synthetase</fullName>
        <shortName evidence="14">IleRS</shortName>
    </alternativeName>
</protein>
<evidence type="ECO:0000256" key="2">
    <source>
        <dbReference type="ARBA" id="ARBA00006887"/>
    </source>
</evidence>
<dbReference type="AlphaFoldDB" id="A0A5D4XG53"/>
<dbReference type="GO" id="GO:0005829">
    <property type="term" value="C:cytosol"/>
    <property type="evidence" value="ECO:0007669"/>
    <property type="project" value="TreeGrafter"/>
</dbReference>
<evidence type="ECO:0000259" key="16">
    <source>
        <dbReference type="Pfam" id="PF06827"/>
    </source>
</evidence>
<keyword evidence="19" id="KW-1185">Reference proteome</keyword>
<dbReference type="InterPro" id="IPR010663">
    <property type="entry name" value="Znf_FPG/IleRS"/>
</dbReference>
<feature type="short sequence motif" description="'KMSKS' region" evidence="14">
    <location>
        <begin position="623"/>
        <end position="627"/>
    </location>
</feature>
<dbReference type="FunFam" id="3.40.50.620:FF:000042">
    <property type="entry name" value="Isoleucine--tRNA ligase"/>
    <property type="match status" value="1"/>
</dbReference>
<keyword evidence="4 14" id="KW-0963">Cytoplasm</keyword>
<dbReference type="GO" id="GO:0000049">
    <property type="term" value="F:tRNA binding"/>
    <property type="evidence" value="ECO:0007669"/>
    <property type="project" value="InterPro"/>
</dbReference>
<evidence type="ECO:0000256" key="11">
    <source>
        <dbReference type="ARBA" id="ARBA00023146"/>
    </source>
</evidence>
<comment type="similarity">
    <text evidence="2 14">Belongs to the class-I aminoacyl-tRNA synthetase family. IleS type 1 subfamily.</text>
</comment>
<comment type="subunit">
    <text evidence="3 14">Monomer.</text>
</comment>
<dbReference type="PROSITE" id="PS00178">
    <property type="entry name" value="AA_TRNA_LIGASE_I"/>
    <property type="match status" value="1"/>
</dbReference>
<feature type="binding site" evidence="14">
    <location>
        <position position="914"/>
    </location>
    <ligand>
        <name>Zn(2+)</name>
        <dbReference type="ChEBI" id="CHEBI:29105"/>
    </ligand>
</feature>
<dbReference type="InterPro" id="IPR014729">
    <property type="entry name" value="Rossmann-like_a/b/a_fold"/>
</dbReference>
<keyword evidence="6 14" id="KW-0479">Metal-binding</keyword>
<name>A0A5D4XG53_9GAMM</name>
<evidence type="ECO:0000256" key="13">
    <source>
        <dbReference type="ARBA" id="ARBA00048359"/>
    </source>
</evidence>
<keyword evidence="9 14" id="KW-0067">ATP-binding</keyword>
<dbReference type="Gene3D" id="1.10.730.20">
    <property type="match status" value="1"/>
</dbReference>
<dbReference type="InterPro" id="IPR009080">
    <property type="entry name" value="tRNAsynth_Ia_anticodon-bd"/>
</dbReference>
<dbReference type="GO" id="GO:0005524">
    <property type="term" value="F:ATP binding"/>
    <property type="evidence" value="ECO:0007669"/>
    <property type="project" value="UniProtKB-UniRule"/>
</dbReference>
<dbReference type="CDD" id="cd07960">
    <property type="entry name" value="Anticodon_Ia_Ile_BEm"/>
    <property type="match status" value="1"/>
</dbReference>
<evidence type="ECO:0000313" key="18">
    <source>
        <dbReference type="EMBL" id="TYT23549.1"/>
    </source>
</evidence>
<dbReference type="FunFam" id="1.10.730.20:FF:000001">
    <property type="entry name" value="Isoleucine--tRNA ligase"/>
    <property type="match status" value="1"/>
</dbReference>
<dbReference type="InterPro" id="IPR002301">
    <property type="entry name" value="Ile-tRNA-ligase"/>
</dbReference>
<evidence type="ECO:0000256" key="6">
    <source>
        <dbReference type="ARBA" id="ARBA00022723"/>
    </source>
</evidence>
<dbReference type="InterPro" id="IPR050081">
    <property type="entry name" value="Ile-tRNA_ligase"/>
</dbReference>
<dbReference type="EMBL" id="VTFT01000002">
    <property type="protein sequence ID" value="TYT23549.1"/>
    <property type="molecule type" value="Genomic_DNA"/>
</dbReference>
<dbReference type="SUPFAM" id="SSF50677">
    <property type="entry name" value="ValRS/IleRS/LeuRS editing domain"/>
    <property type="match status" value="1"/>
</dbReference>
<dbReference type="FunFam" id="3.40.50.620:FF:000048">
    <property type="entry name" value="Isoleucine--tRNA ligase"/>
    <property type="match status" value="1"/>
</dbReference>
<dbReference type="Pfam" id="PF06827">
    <property type="entry name" value="zf-FPG_IleRS"/>
    <property type="match status" value="1"/>
</dbReference>
<dbReference type="NCBIfam" id="TIGR00392">
    <property type="entry name" value="ileS"/>
    <property type="match status" value="1"/>
</dbReference>
<evidence type="ECO:0000259" key="17">
    <source>
        <dbReference type="Pfam" id="PF08264"/>
    </source>
</evidence>
<dbReference type="SUPFAM" id="SSF47323">
    <property type="entry name" value="Anticodon-binding domain of a subclass of class I aminoacyl-tRNA synthetases"/>
    <property type="match status" value="1"/>
</dbReference>
<dbReference type="Gene3D" id="3.90.740.10">
    <property type="entry name" value="Valyl/Leucyl/Isoleucyl-tRNA synthetase, editing domain"/>
    <property type="match status" value="1"/>
</dbReference>
<evidence type="ECO:0000256" key="9">
    <source>
        <dbReference type="ARBA" id="ARBA00022840"/>
    </source>
</evidence>
<dbReference type="InterPro" id="IPR002300">
    <property type="entry name" value="aa-tRNA-synth_Ia"/>
</dbReference>
<dbReference type="FunFam" id="3.90.740.10:FF:000022">
    <property type="entry name" value="Isoleucine--tRNA ligase"/>
    <property type="match status" value="1"/>
</dbReference>
<feature type="domain" description="Zinc finger FPG/IleRS-type" evidence="16">
    <location>
        <begin position="910"/>
        <end position="937"/>
    </location>
</feature>
<evidence type="ECO:0000259" key="15">
    <source>
        <dbReference type="Pfam" id="PF00133"/>
    </source>
</evidence>
<feature type="domain" description="Aminoacyl-tRNA synthetase class Ia" evidence="15">
    <location>
        <begin position="34"/>
        <end position="662"/>
    </location>
</feature>
<dbReference type="Gene3D" id="3.40.50.620">
    <property type="entry name" value="HUPs"/>
    <property type="match status" value="2"/>
</dbReference>
<feature type="domain" description="Methionyl/Valyl/Leucyl/Isoleucyl-tRNA synthetase anticodon-binding" evidence="17">
    <location>
        <begin position="706"/>
        <end position="862"/>
    </location>
</feature>
<feature type="short sequence motif" description="'HIGH' region" evidence="14">
    <location>
        <begin position="64"/>
        <end position="74"/>
    </location>
</feature>
<evidence type="ECO:0000256" key="12">
    <source>
        <dbReference type="ARBA" id="ARBA00025217"/>
    </source>
</evidence>
<dbReference type="Proteomes" id="UP000324973">
    <property type="component" value="Unassembled WGS sequence"/>
</dbReference>
<keyword evidence="5 14" id="KW-0436">Ligase</keyword>
<proteinExistence type="inferred from homology"/>
<evidence type="ECO:0000256" key="3">
    <source>
        <dbReference type="ARBA" id="ARBA00011245"/>
    </source>
</evidence>
<dbReference type="InterPro" id="IPR001412">
    <property type="entry name" value="aa-tRNA-synth_I_CS"/>
</dbReference>
<organism evidence="18 19">
    <name type="scientific">Luteimonas viscosa</name>
    <dbReference type="NCBI Taxonomy" id="1132694"/>
    <lineage>
        <taxon>Bacteria</taxon>
        <taxon>Pseudomonadati</taxon>
        <taxon>Pseudomonadota</taxon>
        <taxon>Gammaproteobacteria</taxon>
        <taxon>Lysobacterales</taxon>
        <taxon>Lysobacteraceae</taxon>
        <taxon>Luteimonas</taxon>
    </lineage>
</organism>
<keyword evidence="8 14" id="KW-0862">Zinc</keyword>
<evidence type="ECO:0000256" key="1">
    <source>
        <dbReference type="ARBA" id="ARBA00004496"/>
    </source>
</evidence>
<evidence type="ECO:0000256" key="5">
    <source>
        <dbReference type="ARBA" id="ARBA00022598"/>
    </source>
</evidence>
<evidence type="ECO:0000256" key="10">
    <source>
        <dbReference type="ARBA" id="ARBA00022917"/>
    </source>
</evidence>
<dbReference type="PRINTS" id="PR00984">
    <property type="entry name" value="TRNASYNTHILE"/>
</dbReference>
<dbReference type="OrthoDB" id="9810365at2"/>
<comment type="caution">
    <text evidence="18">The sequence shown here is derived from an EMBL/GenBank/DDBJ whole genome shotgun (WGS) entry which is preliminary data.</text>
</comment>
<sequence>MTETDDSQRYKSTILLPATEFPMRGDLPRREPGILERWEDEGLYAQLRENAKGRPLFVLHDGPPYANGAIHLGHAVNKILKDIIVKSKYLAGFDAPYVPGWDCHGLPIEIAIEKKWGKVGVKLDAVEFRQKCREYAQSQIELQRKDFKRLGVLGDWDNPYKTLDFRFEANEIRALAKIVDNGHLTRGVKPVHWCFDCGSALAEAEIEYADKVSPAVDVAYAARSPQAVARKFGVEVPEDVEVAVPIWTTTPWTLPASLAISLGGELEYALVEGPARDGKRRWLVLADALAERALQRYGVDDAVVLGRVKGEALESLLFAHPFYDGRDIPILLGDHVSAEEGTGAVHTAPGHGQEDYAVARQYGLIDRYSAAQLNPVDGRGVYLPSTPAAHGTELAGLHIWKANDTIVEVLRRDGTLLAFSRFEHSYPHCWRHKTPIAFRATPQWFISMDQAELRADALAAIETVRWYPAWGKARIAGMVEGRPDWTISRQRTWGVPIALFVHRETGEPHPSSTELMRAVADRVEREGVDVWYTLDAGELLGDEAGDYDRITDILDVWFDSGVTHEGVLLERGLGKPADLYLEGSDQHRGWFQSSLLTGIAIDKAAPYRQCLTHGFTVDEHGRKMSKSLGNGIEPQDIMKTLGADILRLWIASADYSNEMSLSQEILKRNADAYRRLRNTARFLLGNLHGFDPVRDLRPLDDMVALDRWIVHRAWEVQEKIKAAYGRYDFAEIVQALLNFCSVDLGSLYLDVTKDRLYTMGEDSRGRRSAQSAMYRISEAFVRWIAPVLSFTADELWGYLPGDRKANVLFETWYEGLAPLPAEAPLGAHDFDRLLALREQVSKVLEPMRASGEIGAALEAEIELHAGTADHIRVAPLVDELRFLLISGDVTVLPFDGEGSRIVATRTRKAKCVRCWQHRGDVGSHATHPQLCGRCVSNIEGPGEDRTWF</sequence>
<keyword evidence="11 14" id="KW-0030">Aminoacyl-tRNA synthetase</keyword>
<dbReference type="EC" id="6.1.1.5" evidence="14"/>
<dbReference type="GO" id="GO:0008270">
    <property type="term" value="F:zinc ion binding"/>
    <property type="evidence" value="ECO:0007669"/>
    <property type="project" value="UniProtKB-UniRule"/>
</dbReference>
<dbReference type="PANTHER" id="PTHR42765">
    <property type="entry name" value="SOLEUCYL-TRNA SYNTHETASE"/>
    <property type="match status" value="1"/>
</dbReference>
<comment type="cofactor">
    <cofactor evidence="14">
        <name>Zn(2+)</name>
        <dbReference type="ChEBI" id="CHEBI:29105"/>
    </cofactor>
    <text evidence="14">Binds 1 zinc ion per subunit.</text>
</comment>
<dbReference type="HAMAP" id="MF_02002">
    <property type="entry name" value="Ile_tRNA_synth_type1"/>
    <property type="match status" value="1"/>
</dbReference>
<feature type="binding site" evidence="14">
    <location>
        <position position="911"/>
    </location>
    <ligand>
        <name>Zn(2+)</name>
        <dbReference type="ChEBI" id="CHEBI:29105"/>
    </ligand>
</feature>
<dbReference type="InterPro" id="IPR033708">
    <property type="entry name" value="Anticodon_Ile_BEm"/>
</dbReference>
<keyword evidence="7 14" id="KW-0547">Nucleotide-binding</keyword>
<feature type="binding site" evidence="14">
    <location>
        <position position="931"/>
    </location>
    <ligand>
        <name>Zn(2+)</name>
        <dbReference type="ChEBI" id="CHEBI:29105"/>
    </ligand>
</feature>
<dbReference type="Pfam" id="PF00133">
    <property type="entry name" value="tRNA-synt_1"/>
    <property type="match status" value="1"/>
</dbReference>
<dbReference type="InterPro" id="IPR023585">
    <property type="entry name" value="Ile-tRNA-ligase_type1"/>
</dbReference>
<evidence type="ECO:0000256" key="4">
    <source>
        <dbReference type="ARBA" id="ARBA00022490"/>
    </source>
</evidence>
<dbReference type="GO" id="GO:0006428">
    <property type="term" value="P:isoleucyl-tRNA aminoacylation"/>
    <property type="evidence" value="ECO:0007669"/>
    <property type="project" value="UniProtKB-UniRule"/>
</dbReference>
<evidence type="ECO:0000256" key="14">
    <source>
        <dbReference type="HAMAP-Rule" id="MF_02002"/>
    </source>
</evidence>
<reference evidence="18 19" key="1">
    <citation type="submission" date="2019-08" db="EMBL/GenBank/DDBJ databases">
        <title>Luteimonas viscosus sp. nov., isolated from soil of a sunflower field.</title>
        <authorList>
            <person name="Jianli Z."/>
            <person name="Ying Z."/>
        </authorList>
    </citation>
    <scope>NUCLEOTIDE SEQUENCE [LARGE SCALE GENOMIC DNA]</scope>
    <source>
        <strain evidence="18 19">XBU10</strain>
    </source>
</reference>
<dbReference type="GO" id="GO:0002161">
    <property type="term" value="F:aminoacyl-tRNA deacylase activity"/>
    <property type="evidence" value="ECO:0007669"/>
    <property type="project" value="InterPro"/>
</dbReference>
<feature type="binding site" evidence="14">
    <location>
        <position position="626"/>
    </location>
    <ligand>
        <name>ATP</name>
        <dbReference type="ChEBI" id="CHEBI:30616"/>
    </ligand>
</feature>
<feature type="binding site" evidence="14">
    <location>
        <position position="934"/>
    </location>
    <ligand>
        <name>Zn(2+)</name>
        <dbReference type="ChEBI" id="CHEBI:29105"/>
    </ligand>
</feature>
<dbReference type="Pfam" id="PF08264">
    <property type="entry name" value="Anticodon_1"/>
    <property type="match status" value="1"/>
</dbReference>
<dbReference type="GO" id="GO:0004822">
    <property type="term" value="F:isoleucine-tRNA ligase activity"/>
    <property type="evidence" value="ECO:0007669"/>
    <property type="project" value="UniProtKB-UniRule"/>
</dbReference>
<accession>A0A5D4XG53</accession>
<feature type="binding site" evidence="14">
    <location>
        <position position="582"/>
    </location>
    <ligand>
        <name>L-isoleucyl-5'-AMP</name>
        <dbReference type="ChEBI" id="CHEBI:178002"/>
    </ligand>
</feature>
<comment type="function">
    <text evidence="12 14">Catalyzes the attachment of isoleucine to tRNA(Ile). As IleRS can inadvertently accommodate and process structurally similar amino acids such as valine, to avoid such errors it has two additional distinct tRNA(Ile)-dependent editing activities. One activity is designated as 'pretransfer' editing and involves the hydrolysis of activated Val-AMP. The other activity is designated 'posttransfer' editing and involves deacylation of mischarged Val-tRNA(Ile).</text>
</comment>
<evidence type="ECO:0000256" key="7">
    <source>
        <dbReference type="ARBA" id="ARBA00022741"/>
    </source>
</evidence>
<comment type="subcellular location">
    <subcellularLocation>
        <location evidence="1 14">Cytoplasm</location>
    </subcellularLocation>
</comment>
<dbReference type="InterPro" id="IPR009008">
    <property type="entry name" value="Val/Leu/Ile-tRNA-synth_edit"/>
</dbReference>
<evidence type="ECO:0000256" key="8">
    <source>
        <dbReference type="ARBA" id="ARBA00022833"/>
    </source>
</evidence>
<dbReference type="PANTHER" id="PTHR42765:SF1">
    <property type="entry name" value="ISOLEUCINE--TRNA LIGASE, MITOCHONDRIAL"/>
    <property type="match status" value="1"/>
</dbReference>
<comment type="catalytic activity">
    <reaction evidence="13 14">
        <text>tRNA(Ile) + L-isoleucine + ATP = L-isoleucyl-tRNA(Ile) + AMP + diphosphate</text>
        <dbReference type="Rhea" id="RHEA:11060"/>
        <dbReference type="Rhea" id="RHEA-COMP:9666"/>
        <dbReference type="Rhea" id="RHEA-COMP:9695"/>
        <dbReference type="ChEBI" id="CHEBI:30616"/>
        <dbReference type="ChEBI" id="CHEBI:33019"/>
        <dbReference type="ChEBI" id="CHEBI:58045"/>
        <dbReference type="ChEBI" id="CHEBI:78442"/>
        <dbReference type="ChEBI" id="CHEBI:78528"/>
        <dbReference type="ChEBI" id="CHEBI:456215"/>
        <dbReference type="EC" id="6.1.1.5"/>
    </reaction>
</comment>
<comment type="domain">
    <text evidence="14">IleRS has two distinct active sites: one for aminoacylation and one for editing. The misactivated valine is translocated from the active site to the editing site, which sterically excludes the correctly activated isoleucine. The single editing site contains two valyl binding pockets, one specific for each substrate (Val-AMP or Val-tRNA(Ile)).</text>
</comment>
<dbReference type="SUPFAM" id="SSF52374">
    <property type="entry name" value="Nucleotidylyl transferase"/>
    <property type="match status" value="1"/>
</dbReference>
<dbReference type="InterPro" id="IPR013155">
    <property type="entry name" value="M/V/L/I-tRNA-synth_anticd-bd"/>
</dbReference>